<organism evidence="2 3">
    <name type="scientific">Vibrio metoecus</name>
    <dbReference type="NCBI Taxonomy" id="1481663"/>
    <lineage>
        <taxon>Bacteria</taxon>
        <taxon>Pseudomonadati</taxon>
        <taxon>Pseudomonadota</taxon>
        <taxon>Gammaproteobacteria</taxon>
        <taxon>Vibrionales</taxon>
        <taxon>Vibrionaceae</taxon>
        <taxon>Vibrio</taxon>
    </lineage>
</organism>
<feature type="transmembrane region" description="Helical" evidence="1">
    <location>
        <begin position="41"/>
        <end position="59"/>
    </location>
</feature>
<protein>
    <submittedName>
        <fullName evidence="2">Uncharacterized protein</fullName>
    </submittedName>
</protein>
<evidence type="ECO:0000313" key="2">
    <source>
        <dbReference type="EMBL" id="KQA96960.1"/>
    </source>
</evidence>
<name>A0A0Q0PD44_VIBMT</name>
<gene>
    <name evidence="2" type="ORF">XV92_18155</name>
</gene>
<evidence type="ECO:0000313" key="3">
    <source>
        <dbReference type="Proteomes" id="UP000050491"/>
    </source>
</evidence>
<dbReference type="RefSeq" id="WP_148536910.1">
    <property type="nucleotide sequence ID" value="NZ_LBGP01000044.1"/>
</dbReference>
<dbReference type="Proteomes" id="UP000050491">
    <property type="component" value="Unassembled WGS sequence"/>
</dbReference>
<proteinExistence type="predicted"/>
<keyword evidence="1" id="KW-0472">Membrane</keyword>
<feature type="transmembrane region" description="Helical" evidence="1">
    <location>
        <begin position="80"/>
        <end position="100"/>
    </location>
</feature>
<evidence type="ECO:0000256" key="1">
    <source>
        <dbReference type="SAM" id="Phobius"/>
    </source>
</evidence>
<sequence length="106" mass="12197">MNDNQRTRKLRKMAMIYLLILLLPFVSSVLTDKENGRGLLFVLWPLVSFWYFVAYRHIAKAYECPITKHVAFSKGGGGTFHGILYYFSTFILFALVVLLIRGTFGL</sequence>
<dbReference type="EMBL" id="LBGP01000044">
    <property type="protein sequence ID" value="KQA96960.1"/>
    <property type="molecule type" value="Genomic_DNA"/>
</dbReference>
<keyword evidence="1" id="KW-1133">Transmembrane helix</keyword>
<comment type="caution">
    <text evidence="2">The sequence shown here is derived from an EMBL/GenBank/DDBJ whole genome shotgun (WGS) entry which is preliminary data.</text>
</comment>
<dbReference type="OrthoDB" id="7066074at2"/>
<dbReference type="AlphaFoldDB" id="A0A0Q0PD44"/>
<dbReference type="PATRIC" id="fig|1481663.12.peg.2723"/>
<accession>A0A0Q0PD44</accession>
<keyword evidence="1" id="KW-0812">Transmembrane</keyword>
<reference evidence="2 3" key="1">
    <citation type="journal article" date="2015" name="Genome Biol. Evol.">
        <title>The Dynamics of Genetic Interactions between Vibrio metoecus and Vibrio cholerae, Two Close Relatives Co-Occurring in the Environment.</title>
        <authorList>
            <person name="Orata F.D."/>
            <person name="Kirchberger P.C."/>
            <person name="Meheust R."/>
            <person name="Barlow E.J."/>
            <person name="Tarr C.L."/>
            <person name="Boucher Y."/>
        </authorList>
    </citation>
    <scope>NUCLEOTIDE SEQUENCE [LARGE SCALE GENOMIC DNA]</scope>
    <source>
        <strain evidence="2 3">YB5B04</strain>
    </source>
</reference>